<protein>
    <submittedName>
        <fullName evidence="3">11-endoperoxide prostaglandin H2 reductase (Prostaglandin F2-alpha synthase)</fullName>
    </submittedName>
</protein>
<dbReference type="Proteomes" id="UP001642464">
    <property type="component" value="Unassembled WGS sequence"/>
</dbReference>
<reference evidence="3 4" key="1">
    <citation type="submission" date="2024-02" db="EMBL/GenBank/DDBJ databases">
        <authorList>
            <person name="Chen Y."/>
            <person name="Shah S."/>
            <person name="Dougan E. K."/>
            <person name="Thang M."/>
            <person name="Chan C."/>
        </authorList>
    </citation>
    <scope>NUCLEOTIDE SEQUENCE [LARGE SCALE GENOMIC DNA]</scope>
</reference>
<dbReference type="Gene3D" id="3.20.20.100">
    <property type="entry name" value="NADP-dependent oxidoreductase domain"/>
    <property type="match status" value="1"/>
</dbReference>
<keyword evidence="4" id="KW-1185">Reference proteome</keyword>
<evidence type="ECO:0000256" key="2">
    <source>
        <dbReference type="ARBA" id="ARBA00023002"/>
    </source>
</evidence>
<dbReference type="PANTHER" id="PTHR43827">
    <property type="entry name" value="2,5-DIKETO-D-GLUCONIC ACID REDUCTASE"/>
    <property type="match status" value="1"/>
</dbReference>
<dbReference type="SUPFAM" id="SSF51430">
    <property type="entry name" value="NAD(P)-linked oxidoreductase"/>
    <property type="match status" value="1"/>
</dbReference>
<evidence type="ECO:0000313" key="4">
    <source>
        <dbReference type="Proteomes" id="UP001642464"/>
    </source>
</evidence>
<gene>
    <name evidence="3" type="ORF">SCF082_LOCUS22625</name>
</gene>
<keyword evidence="1" id="KW-0521">NADP</keyword>
<accession>A0ABP0LIM1</accession>
<sequence length="333" mass="37203">MADFFAVPDGSNFAQVSKAAGELRRHLGRDMPVSELDFHEVSGLGVPFPVAPVLIQKPATLQLKSGLSMPLLVFAVSGKRRPSVTDLAELLRMGVRHLQVSPSVVQAVGQAVRLSQVPRSELFISMLWEPPLDTSAKLDSLTEQLGFVDLMILPQTPELESVWKHLERLKARKRFKALGVKDFRPEEVEFLPGNGESVEYAQCAFTPYRHGPRRDTWRRFGQREVALAATGLFTDWPRPLPPLLDPHVLIIARRFKRSAAQVLIRWALQLGLAVVFHSQRKQHVAENLAALDFELPMREMQLISGLATLAEPVPPGDGFAHPYEQLRTPKGEL</sequence>
<name>A0ABP0LIM1_9DINO</name>
<comment type="caution">
    <text evidence="3">The sequence shown here is derived from an EMBL/GenBank/DDBJ whole genome shotgun (WGS) entry which is preliminary data.</text>
</comment>
<evidence type="ECO:0000256" key="1">
    <source>
        <dbReference type="ARBA" id="ARBA00022857"/>
    </source>
</evidence>
<organism evidence="3 4">
    <name type="scientific">Durusdinium trenchii</name>
    <dbReference type="NCBI Taxonomy" id="1381693"/>
    <lineage>
        <taxon>Eukaryota</taxon>
        <taxon>Sar</taxon>
        <taxon>Alveolata</taxon>
        <taxon>Dinophyceae</taxon>
        <taxon>Suessiales</taxon>
        <taxon>Symbiodiniaceae</taxon>
        <taxon>Durusdinium</taxon>
    </lineage>
</organism>
<proteinExistence type="predicted"/>
<dbReference type="EMBL" id="CAXAMM010016247">
    <property type="protein sequence ID" value="CAK9038463.1"/>
    <property type="molecule type" value="Genomic_DNA"/>
</dbReference>
<evidence type="ECO:0000313" key="3">
    <source>
        <dbReference type="EMBL" id="CAK9038463.1"/>
    </source>
</evidence>
<keyword evidence="2" id="KW-0560">Oxidoreductase</keyword>
<dbReference type="PANTHER" id="PTHR43827:SF3">
    <property type="entry name" value="NADP-DEPENDENT OXIDOREDUCTASE DOMAIN-CONTAINING PROTEIN"/>
    <property type="match status" value="1"/>
</dbReference>
<dbReference type="InterPro" id="IPR036812">
    <property type="entry name" value="NAD(P)_OxRdtase_dom_sf"/>
</dbReference>
<dbReference type="InterPro" id="IPR020471">
    <property type="entry name" value="AKR"/>
</dbReference>